<evidence type="ECO:0000313" key="4">
    <source>
        <dbReference type="Proteomes" id="UP000469185"/>
    </source>
</evidence>
<name>A0A6N9YST8_9ACTN</name>
<feature type="transmembrane region" description="Helical" evidence="2">
    <location>
        <begin position="32"/>
        <end position="52"/>
    </location>
</feature>
<feature type="region of interest" description="Disordered" evidence="1">
    <location>
        <begin position="1"/>
        <end position="20"/>
    </location>
</feature>
<dbReference type="Proteomes" id="UP000469185">
    <property type="component" value="Unassembled WGS sequence"/>
</dbReference>
<dbReference type="EMBL" id="JAAGOB010000015">
    <property type="protein sequence ID" value="NED98034.1"/>
    <property type="molecule type" value="Genomic_DNA"/>
</dbReference>
<keyword evidence="2" id="KW-0812">Transmembrane</keyword>
<dbReference type="AlphaFoldDB" id="A0A6N9YST8"/>
<sequence>MEGHRRPGGQDTAPDRPVAPDVDLGHDVVRPVVAAALGLLPFVLFAGASSTTTVNGEVVQDSRFNMLGLVLAIAGLVMAWRALVARGGQRRLRSALASVAGVICLVQLPHSAGLIDLGDVWPFGDGDDAGDAAFGITYEGLNAETEQMALNFAENLSRDELHADIVNRYSSMLIDVVWHQIYADTCHDGEYQVDVTVLRDVPEFLTSGDIDRIDDAVERNKPVVAFECDPQRSDYNMVERAEKVLQQREILDIEIDGYLARFGDGGS</sequence>
<keyword evidence="4" id="KW-1185">Reference proteome</keyword>
<keyword evidence="2" id="KW-1133">Transmembrane helix</keyword>
<proteinExistence type="predicted"/>
<keyword evidence="2" id="KW-0472">Membrane</keyword>
<evidence type="ECO:0000256" key="1">
    <source>
        <dbReference type="SAM" id="MobiDB-lite"/>
    </source>
</evidence>
<gene>
    <name evidence="3" type="ORF">G1H11_22300</name>
</gene>
<protein>
    <submittedName>
        <fullName evidence="3">Uncharacterized protein</fullName>
    </submittedName>
</protein>
<evidence type="ECO:0000256" key="2">
    <source>
        <dbReference type="SAM" id="Phobius"/>
    </source>
</evidence>
<comment type="caution">
    <text evidence="3">The sequence shown here is derived from an EMBL/GenBank/DDBJ whole genome shotgun (WGS) entry which is preliminary data.</text>
</comment>
<evidence type="ECO:0000313" key="3">
    <source>
        <dbReference type="EMBL" id="NED98034.1"/>
    </source>
</evidence>
<feature type="transmembrane region" description="Helical" evidence="2">
    <location>
        <begin position="64"/>
        <end position="84"/>
    </location>
</feature>
<accession>A0A6N9YST8</accession>
<reference evidence="3 4" key="1">
    <citation type="submission" date="2020-02" db="EMBL/GenBank/DDBJ databases">
        <authorList>
            <person name="Li X.-J."/>
            <person name="Feng X.-M."/>
        </authorList>
    </citation>
    <scope>NUCLEOTIDE SEQUENCE [LARGE SCALE GENOMIC DNA]</scope>
    <source>
        <strain evidence="3 4">CGMCC 4.7225</strain>
    </source>
</reference>
<dbReference type="RefSeq" id="WP_163820814.1">
    <property type="nucleotide sequence ID" value="NZ_JAAGOB010000015.1"/>
</dbReference>
<organism evidence="3 4">
    <name type="scientific">Phytoactinopolyspora alkaliphila</name>
    <dbReference type="NCBI Taxonomy" id="1783498"/>
    <lineage>
        <taxon>Bacteria</taxon>
        <taxon>Bacillati</taxon>
        <taxon>Actinomycetota</taxon>
        <taxon>Actinomycetes</taxon>
        <taxon>Jiangellales</taxon>
        <taxon>Jiangellaceae</taxon>
        <taxon>Phytoactinopolyspora</taxon>
    </lineage>
</organism>